<evidence type="ECO:0000259" key="13">
    <source>
        <dbReference type="PROSITE" id="PS50853"/>
    </source>
</evidence>
<feature type="chain" id="PRO_5025427004" evidence="12">
    <location>
        <begin position="27"/>
        <end position="563"/>
    </location>
</feature>
<keyword evidence="4 12" id="KW-0732">Signal</keyword>
<dbReference type="GO" id="GO:0016064">
    <property type="term" value="P:immunoglobulin mediated immune response"/>
    <property type="evidence" value="ECO:0007669"/>
    <property type="project" value="TreeGrafter"/>
</dbReference>
<keyword evidence="6 11" id="KW-0472">Membrane</keyword>
<dbReference type="PANTHER" id="PTHR23037:SF22">
    <property type="entry name" value="CYTOKINE RECEPTOR COMMON SUBUNIT BETA"/>
    <property type="match status" value="1"/>
</dbReference>
<keyword evidence="5 11" id="KW-1133">Transmembrane helix</keyword>
<sequence>MSHIGVAMEILWYLCVLVVLVSVGAAHSHNGSQGLSCVNDLVSTVSCKWNGAPVAPGVNCSIIGAMTILTYKGNEKIPTEMIRSCKLEQHGNSPSGCSFVFENKMFNPFNVLPYIKMECDGTLVEKIAKYNQCNHVKLNPPGAPTVNSTASDTWISWSTGSPLSVFIKAFKFHIQIRENGQTWQEARNMSREISTLKIPSRELNGHFHVRVRVLPPEWDHSHWSNWSPVTSWVIRNKEDLPQETGWLLDQTRLIMWGGMFTFVLFLIVMLVIHRSCANKGLHKEKPVPNPSKYFHTLHSVHGGNLKKWLNPLSAPDSFFTAQPCDHISPVELCESSDVAPSTSPSSSSTSALLHFKSYPSAGSDTSGVADNSSSLSDFSNRGYFLSSSSGVSARSDPNPAYFTYKEDFHNQHNSRPLHLSLCPSFTSCPTYESLKREPQSPDSGFGIGKEDEEDTGGLNFEVVEKEEVSDVHQTSPLLILPVHLPPQMCPPASAPPPPNAPSLIQDSSSSQQVDTPVAAATGSYAAWPLASAMCRSTSMPVEPCRTGYLTLKELQTTFSNKSI</sequence>
<keyword evidence="3 11" id="KW-0812">Transmembrane</keyword>
<protein>
    <submittedName>
        <fullName evidence="14">Interleukin-2 receptor subunit beta-like</fullName>
    </submittedName>
</protein>
<keyword evidence="9" id="KW-0325">Glycoprotein</keyword>
<dbReference type="OrthoDB" id="9419853at2759"/>
<dbReference type="Gene3D" id="2.60.40.10">
    <property type="entry name" value="Immunoglobulins"/>
    <property type="match status" value="2"/>
</dbReference>
<name>A0A671WL92_SPAAU</name>
<dbReference type="GO" id="GO:0004896">
    <property type="term" value="F:cytokine receptor activity"/>
    <property type="evidence" value="ECO:0007669"/>
    <property type="project" value="TreeGrafter"/>
</dbReference>
<comment type="subcellular location">
    <subcellularLocation>
        <location evidence="1">Membrane</location>
        <topology evidence="1">Single-pass type I membrane protein</topology>
    </subcellularLocation>
</comment>
<evidence type="ECO:0000256" key="8">
    <source>
        <dbReference type="ARBA" id="ARBA00023170"/>
    </source>
</evidence>
<gene>
    <name evidence="14" type="primary">il2rb</name>
</gene>
<evidence type="ECO:0000256" key="11">
    <source>
        <dbReference type="SAM" id="Phobius"/>
    </source>
</evidence>
<evidence type="ECO:0000313" key="15">
    <source>
        <dbReference type="Proteomes" id="UP000472265"/>
    </source>
</evidence>
<evidence type="ECO:0000256" key="3">
    <source>
        <dbReference type="ARBA" id="ARBA00022692"/>
    </source>
</evidence>
<comment type="similarity">
    <text evidence="2">Belongs to the type I cytokine receptor family. Type 4 subfamily.</text>
</comment>
<feature type="domain" description="Fibronectin type-III" evidence="13">
    <location>
        <begin position="140"/>
        <end position="234"/>
    </location>
</feature>
<dbReference type="InterPro" id="IPR036116">
    <property type="entry name" value="FN3_sf"/>
</dbReference>
<accession>A0A671WL92</accession>
<feature type="compositionally biased region" description="Pro residues" evidence="10">
    <location>
        <begin position="488"/>
        <end position="500"/>
    </location>
</feature>
<keyword evidence="8" id="KW-0675">Receptor</keyword>
<evidence type="ECO:0000256" key="12">
    <source>
        <dbReference type="SAM" id="SignalP"/>
    </source>
</evidence>
<feature type="signal peptide" evidence="12">
    <location>
        <begin position="1"/>
        <end position="26"/>
    </location>
</feature>
<keyword evidence="15" id="KW-1185">Reference proteome</keyword>
<dbReference type="SUPFAM" id="SSF49265">
    <property type="entry name" value="Fibronectin type III"/>
    <property type="match status" value="1"/>
</dbReference>
<feature type="region of interest" description="Disordered" evidence="10">
    <location>
        <begin position="433"/>
        <end position="453"/>
    </location>
</feature>
<reference evidence="14" key="3">
    <citation type="submission" date="2025-09" db="UniProtKB">
        <authorList>
            <consortium name="Ensembl"/>
        </authorList>
    </citation>
    <scope>IDENTIFICATION</scope>
</reference>
<reference evidence="14" key="2">
    <citation type="submission" date="2025-08" db="UniProtKB">
        <authorList>
            <consortium name="Ensembl"/>
        </authorList>
    </citation>
    <scope>IDENTIFICATION</scope>
</reference>
<feature type="transmembrane region" description="Helical" evidence="11">
    <location>
        <begin position="253"/>
        <end position="272"/>
    </location>
</feature>
<dbReference type="Ensembl" id="ENSSAUT00010040802.1">
    <property type="protein sequence ID" value="ENSSAUP00010038703.1"/>
    <property type="gene ID" value="ENSSAUG00010016333.1"/>
</dbReference>
<proteinExistence type="inferred from homology"/>
<dbReference type="InterPro" id="IPR013783">
    <property type="entry name" value="Ig-like_fold"/>
</dbReference>
<dbReference type="Pfam" id="PF18707">
    <property type="entry name" value="IL2RB_N1"/>
    <property type="match status" value="1"/>
</dbReference>
<keyword evidence="7" id="KW-1015">Disulfide bond</keyword>
<dbReference type="GeneTree" id="ENSGT00510000049239"/>
<dbReference type="InParanoid" id="A0A671WL92"/>
<dbReference type="AlphaFoldDB" id="A0A671WL92"/>
<dbReference type="Proteomes" id="UP000472265">
    <property type="component" value="Chromosome 23"/>
</dbReference>
<dbReference type="OMA" id="QTSCFTN"/>
<dbReference type="InterPro" id="IPR003961">
    <property type="entry name" value="FN3_dom"/>
</dbReference>
<evidence type="ECO:0000256" key="1">
    <source>
        <dbReference type="ARBA" id="ARBA00004479"/>
    </source>
</evidence>
<evidence type="ECO:0000256" key="7">
    <source>
        <dbReference type="ARBA" id="ARBA00023157"/>
    </source>
</evidence>
<evidence type="ECO:0000256" key="2">
    <source>
        <dbReference type="ARBA" id="ARBA00008280"/>
    </source>
</evidence>
<feature type="compositionally biased region" description="Polar residues" evidence="10">
    <location>
        <begin position="502"/>
        <end position="514"/>
    </location>
</feature>
<organism evidence="14 15">
    <name type="scientific">Sparus aurata</name>
    <name type="common">Gilthead sea bream</name>
    <dbReference type="NCBI Taxonomy" id="8175"/>
    <lineage>
        <taxon>Eukaryota</taxon>
        <taxon>Metazoa</taxon>
        <taxon>Chordata</taxon>
        <taxon>Craniata</taxon>
        <taxon>Vertebrata</taxon>
        <taxon>Euteleostomi</taxon>
        <taxon>Actinopterygii</taxon>
        <taxon>Neopterygii</taxon>
        <taxon>Teleostei</taxon>
        <taxon>Neoteleostei</taxon>
        <taxon>Acanthomorphata</taxon>
        <taxon>Eupercaria</taxon>
        <taxon>Spariformes</taxon>
        <taxon>Sparidae</taxon>
        <taxon>Sparus</taxon>
    </lineage>
</organism>
<evidence type="ECO:0000256" key="9">
    <source>
        <dbReference type="ARBA" id="ARBA00023180"/>
    </source>
</evidence>
<dbReference type="InterPro" id="IPR040951">
    <property type="entry name" value="IL2RB_N1"/>
</dbReference>
<dbReference type="GO" id="GO:0009897">
    <property type="term" value="C:external side of plasma membrane"/>
    <property type="evidence" value="ECO:0007669"/>
    <property type="project" value="TreeGrafter"/>
</dbReference>
<dbReference type="PANTHER" id="PTHR23037">
    <property type="entry name" value="CYTOKINE RECEPTOR"/>
    <property type="match status" value="1"/>
</dbReference>
<dbReference type="PROSITE" id="PS50853">
    <property type="entry name" value="FN3"/>
    <property type="match status" value="1"/>
</dbReference>
<reference evidence="14" key="1">
    <citation type="submission" date="2021-04" db="EMBL/GenBank/DDBJ databases">
        <authorList>
            <consortium name="Wellcome Sanger Institute Data Sharing"/>
        </authorList>
    </citation>
    <scope>NUCLEOTIDE SEQUENCE [LARGE SCALE GENOMIC DNA]</scope>
</reference>
<evidence type="ECO:0000256" key="5">
    <source>
        <dbReference type="ARBA" id="ARBA00022989"/>
    </source>
</evidence>
<evidence type="ECO:0000256" key="6">
    <source>
        <dbReference type="ARBA" id="ARBA00023136"/>
    </source>
</evidence>
<evidence type="ECO:0000313" key="14">
    <source>
        <dbReference type="Ensembl" id="ENSSAUP00010038703.1"/>
    </source>
</evidence>
<evidence type="ECO:0000256" key="10">
    <source>
        <dbReference type="SAM" id="MobiDB-lite"/>
    </source>
</evidence>
<evidence type="ECO:0000256" key="4">
    <source>
        <dbReference type="ARBA" id="ARBA00022729"/>
    </source>
</evidence>
<feature type="region of interest" description="Disordered" evidence="10">
    <location>
        <begin position="488"/>
        <end position="514"/>
    </location>
</feature>